<keyword evidence="9" id="KW-0560">Oxidoreductase</keyword>
<feature type="domain" description="ABC transporter" evidence="13">
    <location>
        <begin position="67"/>
        <end position="301"/>
    </location>
</feature>
<evidence type="ECO:0000313" key="15">
    <source>
        <dbReference type="Proteomes" id="UP001151699"/>
    </source>
</evidence>
<dbReference type="InterPro" id="IPR003593">
    <property type="entry name" value="AAA+_ATPase"/>
</dbReference>
<keyword evidence="12" id="KW-0732">Signal</keyword>
<evidence type="ECO:0000256" key="5">
    <source>
        <dbReference type="ARBA" id="ARBA00022741"/>
    </source>
</evidence>
<protein>
    <submittedName>
        <fullName evidence="14">ABC transporter ATP-binding protein</fullName>
    </submittedName>
</protein>
<evidence type="ECO:0000256" key="3">
    <source>
        <dbReference type="ARBA" id="ARBA00022559"/>
    </source>
</evidence>
<keyword evidence="2" id="KW-0813">Transport</keyword>
<name>A0A9Q0N7W8_9DIPT</name>
<dbReference type="Proteomes" id="UP001151699">
    <property type="component" value="Chromosome A"/>
</dbReference>
<evidence type="ECO:0000256" key="12">
    <source>
        <dbReference type="SAM" id="SignalP"/>
    </source>
</evidence>
<dbReference type="SUPFAM" id="SSF52540">
    <property type="entry name" value="P-loop containing nucleoside triphosphate hydrolases"/>
    <property type="match status" value="1"/>
</dbReference>
<dbReference type="PROSITE" id="PS00211">
    <property type="entry name" value="ABC_TRANSPORTER_1"/>
    <property type="match status" value="1"/>
</dbReference>
<keyword evidence="5" id="KW-0547">Nucleotide-binding</keyword>
<dbReference type="InterPro" id="IPR036249">
    <property type="entry name" value="Thioredoxin-like_sf"/>
</dbReference>
<dbReference type="InterPro" id="IPR003439">
    <property type="entry name" value="ABC_transporter-like_ATP-bd"/>
</dbReference>
<dbReference type="FunFam" id="3.40.50.300:FF:000287">
    <property type="entry name" value="Multidrug ABC transporter ATP-binding protein"/>
    <property type="match status" value="1"/>
</dbReference>
<keyword evidence="7" id="KW-0049">Antioxidant</keyword>
<feature type="signal peptide" evidence="12">
    <location>
        <begin position="1"/>
        <end position="15"/>
    </location>
</feature>
<proteinExistence type="inferred from homology"/>
<evidence type="ECO:0000256" key="8">
    <source>
        <dbReference type="ARBA" id="ARBA00022989"/>
    </source>
</evidence>
<dbReference type="Gene3D" id="3.40.50.300">
    <property type="entry name" value="P-loop containing nucleotide triphosphate hydrolases"/>
    <property type="match status" value="1"/>
</dbReference>
<dbReference type="GO" id="GO:0005524">
    <property type="term" value="F:ATP binding"/>
    <property type="evidence" value="ECO:0007669"/>
    <property type="project" value="UniProtKB-KW"/>
</dbReference>
<dbReference type="GO" id="GO:0034040">
    <property type="term" value="F:ATPase-coupled lipid transmembrane transporter activity"/>
    <property type="evidence" value="ECO:0007669"/>
    <property type="project" value="TreeGrafter"/>
</dbReference>
<dbReference type="GO" id="GO:0051920">
    <property type="term" value="F:peroxiredoxin activity"/>
    <property type="evidence" value="ECO:0007669"/>
    <property type="project" value="InterPro"/>
</dbReference>
<dbReference type="GO" id="GO:0016887">
    <property type="term" value="F:ATP hydrolysis activity"/>
    <property type="evidence" value="ECO:0007669"/>
    <property type="project" value="InterPro"/>
</dbReference>
<evidence type="ECO:0000256" key="1">
    <source>
        <dbReference type="ARBA" id="ARBA00004141"/>
    </source>
</evidence>
<dbReference type="GO" id="GO:0016020">
    <property type="term" value="C:membrane"/>
    <property type="evidence" value="ECO:0007669"/>
    <property type="project" value="UniProtKB-SubCell"/>
</dbReference>
<dbReference type="OrthoDB" id="6500128at2759"/>
<dbReference type="InterPro" id="IPR019479">
    <property type="entry name" value="Peroxiredoxin_C"/>
</dbReference>
<evidence type="ECO:0000256" key="9">
    <source>
        <dbReference type="ARBA" id="ARBA00023002"/>
    </source>
</evidence>
<evidence type="ECO:0000256" key="11">
    <source>
        <dbReference type="ARBA" id="ARBA00024363"/>
    </source>
</evidence>
<organism evidence="14 15">
    <name type="scientific">Pseudolycoriella hygida</name>
    <dbReference type="NCBI Taxonomy" id="35572"/>
    <lineage>
        <taxon>Eukaryota</taxon>
        <taxon>Metazoa</taxon>
        <taxon>Ecdysozoa</taxon>
        <taxon>Arthropoda</taxon>
        <taxon>Hexapoda</taxon>
        <taxon>Insecta</taxon>
        <taxon>Pterygota</taxon>
        <taxon>Neoptera</taxon>
        <taxon>Endopterygota</taxon>
        <taxon>Diptera</taxon>
        <taxon>Nematocera</taxon>
        <taxon>Sciaroidea</taxon>
        <taxon>Sciaridae</taxon>
        <taxon>Pseudolycoriella</taxon>
    </lineage>
</organism>
<keyword evidence="15" id="KW-1185">Reference proteome</keyword>
<comment type="caution">
    <text evidence="14">The sequence shown here is derived from an EMBL/GenBank/DDBJ whole genome shotgun (WGS) entry which is preliminary data.</text>
</comment>
<evidence type="ECO:0000256" key="7">
    <source>
        <dbReference type="ARBA" id="ARBA00022862"/>
    </source>
</evidence>
<dbReference type="Pfam" id="PF00005">
    <property type="entry name" value="ABC_tran"/>
    <property type="match status" value="1"/>
</dbReference>
<dbReference type="SUPFAM" id="SSF52833">
    <property type="entry name" value="Thioredoxin-like"/>
    <property type="match status" value="1"/>
</dbReference>
<dbReference type="Gene3D" id="3.40.30.10">
    <property type="entry name" value="Glutaredoxin"/>
    <property type="match status" value="1"/>
</dbReference>
<comment type="subcellular location">
    <subcellularLocation>
        <location evidence="1">Membrane</location>
        <topology evidence="1">Multi-pass membrane protein</topology>
    </subcellularLocation>
</comment>
<keyword evidence="8" id="KW-1133">Transmembrane helix</keyword>
<dbReference type="PANTHER" id="PTHR24221:SF654">
    <property type="entry name" value="ATP-BINDING CASSETTE SUB-FAMILY B MEMBER 6"/>
    <property type="match status" value="1"/>
</dbReference>
<dbReference type="PANTHER" id="PTHR24221">
    <property type="entry name" value="ATP-BINDING CASSETTE SUB-FAMILY B"/>
    <property type="match status" value="1"/>
</dbReference>
<dbReference type="EMBL" id="WJQU01000001">
    <property type="protein sequence ID" value="KAJ6645133.1"/>
    <property type="molecule type" value="Genomic_DNA"/>
</dbReference>
<reference evidence="14" key="1">
    <citation type="submission" date="2022-07" db="EMBL/GenBank/DDBJ databases">
        <authorList>
            <person name="Trinca V."/>
            <person name="Uliana J.V.C."/>
            <person name="Torres T.T."/>
            <person name="Ward R.J."/>
            <person name="Monesi N."/>
        </authorList>
    </citation>
    <scope>NUCLEOTIDE SEQUENCE</scope>
    <source>
        <strain evidence="14">HSMRA1968</strain>
        <tissue evidence="14">Whole embryos</tissue>
    </source>
</reference>
<dbReference type="AlphaFoldDB" id="A0A9Q0N7W8"/>
<feature type="chain" id="PRO_5040140766" evidence="12">
    <location>
        <begin position="16"/>
        <end position="407"/>
    </location>
</feature>
<keyword evidence="3" id="KW-0575">Peroxidase</keyword>
<dbReference type="PROSITE" id="PS50893">
    <property type="entry name" value="ABC_TRANSPORTER_2"/>
    <property type="match status" value="1"/>
</dbReference>
<evidence type="ECO:0000256" key="4">
    <source>
        <dbReference type="ARBA" id="ARBA00022692"/>
    </source>
</evidence>
<dbReference type="InterPro" id="IPR017871">
    <property type="entry name" value="ABC_transporter-like_CS"/>
</dbReference>
<comment type="similarity">
    <text evidence="11">Belongs to the ABC transporter superfamily. ABCB family. Heavy Metal importer (TC 3.A.1.210) subfamily.</text>
</comment>
<evidence type="ECO:0000256" key="10">
    <source>
        <dbReference type="ARBA" id="ARBA00023136"/>
    </source>
</evidence>
<keyword evidence="10" id="KW-0472">Membrane</keyword>
<dbReference type="InterPro" id="IPR027417">
    <property type="entry name" value="P-loop_NTPase"/>
</dbReference>
<gene>
    <name evidence="14" type="ORF">Bhyg_00335</name>
</gene>
<keyword evidence="4" id="KW-0812">Transmembrane</keyword>
<dbReference type="InterPro" id="IPR039421">
    <property type="entry name" value="Type_1_exporter"/>
</dbReference>
<dbReference type="Pfam" id="PF10417">
    <property type="entry name" value="1-cysPrx_C"/>
    <property type="match status" value="1"/>
</dbReference>
<evidence type="ECO:0000256" key="6">
    <source>
        <dbReference type="ARBA" id="ARBA00022840"/>
    </source>
</evidence>
<accession>A0A9Q0N7W8</accession>
<evidence type="ECO:0000259" key="13">
    <source>
        <dbReference type="PROSITE" id="PS50893"/>
    </source>
</evidence>
<keyword evidence="6 14" id="KW-0067">ATP-binding</keyword>
<evidence type="ECO:0000256" key="2">
    <source>
        <dbReference type="ARBA" id="ARBA00022448"/>
    </source>
</evidence>
<evidence type="ECO:0000313" key="14">
    <source>
        <dbReference type="EMBL" id="KAJ6645133.1"/>
    </source>
</evidence>
<dbReference type="SMART" id="SM00382">
    <property type="entry name" value="AAA"/>
    <property type="match status" value="1"/>
</dbReference>
<sequence length="407" mass="45445">MQITIGDCVLVLTLCMTVTNEMWDLTQEIGDMFEEFGSFNQTISLMKPHTIKDIENAYLLKVTKGEIIFKNVSFKYYHNNNLFENKSITLLKQQKVGLVGFSGSGKTTFVNLITRLHDIDQGEILIDGQNIRYVTQDSLRDNISIIPQEPILFHRTIMDNIRYGKKDASLEEVIEAAKAAHIHQIIATMPEGYQSLCGERGNNLSGGQRQRIVIARAILKNAPILILDEATSSLDSETESLIQDSLSYLMQNKTVLVIAHRLSTLLNMDRILVFDAGSIVEDGTHEELLKNTWKNTPYNKGGVGNIQIPMVSDLKKSASHSYNVLHDDGISLRGTFVIDEAFIVRHLLVNDLPIGRNIDEVIRVIDAIDYNAKHGEVCPAGWHKGDEGITPSHKGVADYLASNAENL</sequence>